<reference evidence="2" key="2">
    <citation type="journal article" date="2021" name="J Anim Sci Technol">
        <title>Complete genome sequence of Paenibacillus konkukensis sp. nov. SK3146 as a potential probiotic strain.</title>
        <authorList>
            <person name="Jung H.I."/>
            <person name="Park S."/>
            <person name="Niu K.M."/>
            <person name="Lee S.W."/>
            <person name="Kothari D."/>
            <person name="Yi K.J."/>
            <person name="Kim S.K."/>
        </authorList>
    </citation>
    <scope>NUCLEOTIDE SEQUENCE</scope>
    <source>
        <strain evidence="2">SK3146</strain>
    </source>
</reference>
<feature type="transmembrane region" description="Helical" evidence="1">
    <location>
        <begin position="57"/>
        <end position="75"/>
    </location>
</feature>
<reference evidence="2" key="1">
    <citation type="submission" date="2018-02" db="EMBL/GenBank/DDBJ databases">
        <authorList>
            <person name="Kim S.-K."/>
            <person name="Jung H.-I."/>
            <person name="Lee S.-W."/>
        </authorList>
    </citation>
    <scope>NUCLEOTIDE SEQUENCE</scope>
    <source>
        <strain evidence="2">SK3146</strain>
    </source>
</reference>
<evidence type="ECO:0000313" key="2">
    <source>
        <dbReference type="EMBL" id="UQZ82893.1"/>
    </source>
</evidence>
<feature type="transmembrane region" description="Helical" evidence="1">
    <location>
        <begin position="164"/>
        <end position="182"/>
    </location>
</feature>
<feature type="transmembrane region" description="Helical" evidence="1">
    <location>
        <begin position="6"/>
        <end position="25"/>
    </location>
</feature>
<keyword evidence="1" id="KW-0472">Membrane</keyword>
<gene>
    <name evidence="2" type="ORF">SK3146_02053</name>
</gene>
<protein>
    <submittedName>
        <fullName evidence="2">Uncharacterized protein</fullName>
    </submittedName>
</protein>
<name>A0ABY4RL94_9BACL</name>
<keyword evidence="1" id="KW-0812">Transmembrane</keyword>
<dbReference type="Proteomes" id="UP001057134">
    <property type="component" value="Chromosome"/>
</dbReference>
<keyword evidence="1" id="KW-1133">Transmembrane helix</keyword>
<proteinExistence type="predicted"/>
<organism evidence="2 3">
    <name type="scientific">Paenibacillus konkukensis</name>
    <dbReference type="NCBI Taxonomy" id="2020716"/>
    <lineage>
        <taxon>Bacteria</taxon>
        <taxon>Bacillati</taxon>
        <taxon>Bacillota</taxon>
        <taxon>Bacilli</taxon>
        <taxon>Bacillales</taxon>
        <taxon>Paenibacillaceae</taxon>
        <taxon>Paenibacillus</taxon>
    </lineage>
</organism>
<accession>A0ABY4RL94</accession>
<keyword evidence="3" id="KW-1185">Reference proteome</keyword>
<dbReference type="EMBL" id="CP027059">
    <property type="protein sequence ID" value="UQZ82893.1"/>
    <property type="molecule type" value="Genomic_DNA"/>
</dbReference>
<feature type="transmembrane region" description="Helical" evidence="1">
    <location>
        <begin position="82"/>
        <end position="100"/>
    </location>
</feature>
<sequence>MQHLNMILIYLFYWPSALLLCLTSFRFKIRYYTRQIVLSTLVMTQCSVLLQSFKAEFLMSLIHPICLLMCIVFFFRLRFAHSLLIAAITFCFNIVLESTLNFFLANFDYIKFVEISRNDYMIQGFILAFTNYVLAFLLHKLRVGFSFISSNHTNYKVEAFPRKLIFTTVAGCIIMTFTSFSIYFFAKLIMLIISITFFVLIGIVNLSHEKELAD</sequence>
<evidence type="ECO:0000313" key="3">
    <source>
        <dbReference type="Proteomes" id="UP001057134"/>
    </source>
</evidence>
<feature type="transmembrane region" description="Helical" evidence="1">
    <location>
        <begin position="188"/>
        <end position="206"/>
    </location>
</feature>
<feature type="transmembrane region" description="Helical" evidence="1">
    <location>
        <begin position="120"/>
        <end position="138"/>
    </location>
</feature>
<evidence type="ECO:0000256" key="1">
    <source>
        <dbReference type="SAM" id="Phobius"/>
    </source>
</evidence>